<dbReference type="PROSITE" id="PS50920">
    <property type="entry name" value="SOLCAR"/>
    <property type="match status" value="3"/>
</dbReference>
<evidence type="ECO:0000256" key="5">
    <source>
        <dbReference type="ARBA" id="ARBA00022737"/>
    </source>
</evidence>
<dbReference type="InterPro" id="IPR002067">
    <property type="entry name" value="MCP"/>
</dbReference>
<feature type="repeat" description="Solcar" evidence="7">
    <location>
        <begin position="198"/>
        <end position="282"/>
    </location>
</feature>
<feature type="transmembrane region" description="Helical" evidence="9">
    <location>
        <begin position="202"/>
        <end position="219"/>
    </location>
</feature>
<organism evidence="10">
    <name type="scientific">Clastoptera arizonana</name>
    <name type="common">Arizona spittle bug</name>
    <dbReference type="NCBI Taxonomy" id="38151"/>
    <lineage>
        <taxon>Eukaryota</taxon>
        <taxon>Metazoa</taxon>
        <taxon>Ecdysozoa</taxon>
        <taxon>Arthropoda</taxon>
        <taxon>Hexapoda</taxon>
        <taxon>Insecta</taxon>
        <taxon>Pterygota</taxon>
        <taxon>Neoptera</taxon>
        <taxon>Paraneoptera</taxon>
        <taxon>Hemiptera</taxon>
        <taxon>Auchenorrhyncha</taxon>
        <taxon>Cercopoidea</taxon>
        <taxon>Clastopteridae</taxon>
        <taxon>Clastoptera</taxon>
    </lineage>
</organism>
<evidence type="ECO:0000256" key="7">
    <source>
        <dbReference type="PROSITE-ProRule" id="PRU00282"/>
    </source>
</evidence>
<reference evidence="10" key="1">
    <citation type="submission" date="2015-12" db="EMBL/GenBank/DDBJ databases">
        <title>De novo transcriptome assembly of four potential Pierce s Disease insect vectors from Arizona vineyards.</title>
        <authorList>
            <person name="Tassone E.E."/>
        </authorList>
    </citation>
    <scope>NUCLEOTIDE SEQUENCE</scope>
</reference>
<evidence type="ECO:0000256" key="1">
    <source>
        <dbReference type="ARBA" id="ARBA00004141"/>
    </source>
</evidence>
<dbReference type="PANTHER" id="PTHR24089">
    <property type="entry name" value="SOLUTE CARRIER FAMILY 25"/>
    <property type="match status" value="1"/>
</dbReference>
<evidence type="ECO:0000313" key="10">
    <source>
        <dbReference type="EMBL" id="JAS31333.1"/>
    </source>
</evidence>
<keyword evidence="4 7" id="KW-0812">Transmembrane</keyword>
<dbReference type="Gene3D" id="1.50.40.10">
    <property type="entry name" value="Mitochondrial carrier domain"/>
    <property type="match status" value="1"/>
</dbReference>
<dbReference type="EMBL" id="GEDC01005965">
    <property type="protein sequence ID" value="JAS31333.1"/>
    <property type="molecule type" value="Transcribed_RNA"/>
</dbReference>
<sequence length="286" mass="31841">MATATSETHPKASTSWWKHLLAGTIAGIASRSFIAPIDVLKTFYQVRATKDTKIMDTFNTLYSEGGMRGLWRGNRANGLKAGLSTGMKFMAFDQMMKVGRYLKDGEELNVVDRFVAGSVAVFCSQGVAYPFDVIKTRLSLVRPGVYRGVFDCARQTVVRHGFKALYKGCLINAFMMIPFAAYELAVYETLKKTYGNQDNMTLPPVFGIVASSSTLLLNYPMMLTKTRLQADPLTTHNYISMLKHTYRTGGVPELYRGFPLGFLKIVPQKAVAFLVLEVCRKAMGVY</sequence>
<keyword evidence="6 7" id="KW-0472">Membrane</keyword>
<dbReference type="AlphaFoldDB" id="A0A1B6E077"/>
<gene>
    <name evidence="10" type="ORF">g.45714</name>
</gene>
<evidence type="ECO:0000256" key="8">
    <source>
        <dbReference type="RuleBase" id="RU000488"/>
    </source>
</evidence>
<protein>
    <recommendedName>
        <fullName evidence="11">Mitochondrial carrier protein</fullName>
    </recommendedName>
</protein>
<name>A0A1B6E077_9HEMI</name>
<proteinExistence type="inferred from homology"/>
<evidence type="ECO:0000256" key="6">
    <source>
        <dbReference type="ARBA" id="ARBA00023136"/>
    </source>
</evidence>
<evidence type="ECO:0000256" key="4">
    <source>
        <dbReference type="ARBA" id="ARBA00022692"/>
    </source>
</evidence>
<evidence type="ECO:0000256" key="2">
    <source>
        <dbReference type="ARBA" id="ARBA00006375"/>
    </source>
</evidence>
<dbReference type="GO" id="GO:0055085">
    <property type="term" value="P:transmembrane transport"/>
    <property type="evidence" value="ECO:0007669"/>
    <property type="project" value="InterPro"/>
</dbReference>
<evidence type="ECO:0000256" key="9">
    <source>
        <dbReference type="SAM" id="Phobius"/>
    </source>
</evidence>
<comment type="similarity">
    <text evidence="2 8">Belongs to the mitochondrial carrier (TC 2.A.29) family.</text>
</comment>
<feature type="repeat" description="Solcar" evidence="7">
    <location>
        <begin position="108"/>
        <end position="193"/>
    </location>
</feature>
<dbReference type="InterPro" id="IPR023395">
    <property type="entry name" value="MCP_dom_sf"/>
</dbReference>
<comment type="subcellular location">
    <subcellularLocation>
        <location evidence="1">Membrane</location>
        <topology evidence="1">Multi-pass membrane protein</topology>
    </subcellularLocation>
</comment>
<evidence type="ECO:0000256" key="3">
    <source>
        <dbReference type="ARBA" id="ARBA00022448"/>
    </source>
</evidence>
<keyword evidence="9" id="KW-1133">Transmembrane helix</keyword>
<dbReference type="SUPFAM" id="SSF103506">
    <property type="entry name" value="Mitochondrial carrier"/>
    <property type="match status" value="1"/>
</dbReference>
<dbReference type="GO" id="GO:0016020">
    <property type="term" value="C:membrane"/>
    <property type="evidence" value="ECO:0007669"/>
    <property type="project" value="UniProtKB-SubCell"/>
</dbReference>
<dbReference type="Pfam" id="PF00153">
    <property type="entry name" value="Mito_carr"/>
    <property type="match status" value="3"/>
</dbReference>
<accession>A0A1B6E077</accession>
<keyword evidence="5" id="KW-0677">Repeat</keyword>
<feature type="repeat" description="Solcar" evidence="7">
    <location>
        <begin position="14"/>
        <end position="98"/>
    </location>
</feature>
<feature type="transmembrane region" description="Helical" evidence="9">
    <location>
        <begin position="164"/>
        <end position="182"/>
    </location>
</feature>
<evidence type="ECO:0008006" key="11">
    <source>
        <dbReference type="Google" id="ProtNLM"/>
    </source>
</evidence>
<dbReference type="InterPro" id="IPR018108">
    <property type="entry name" value="MCP_transmembrane"/>
</dbReference>
<keyword evidence="3 8" id="KW-0813">Transport</keyword>
<dbReference type="PRINTS" id="PR00926">
    <property type="entry name" value="MITOCARRIER"/>
</dbReference>